<evidence type="ECO:0000313" key="1">
    <source>
        <dbReference type="EMBL" id="ORX86693.1"/>
    </source>
</evidence>
<dbReference type="SUPFAM" id="SSF48403">
    <property type="entry name" value="Ankyrin repeat"/>
    <property type="match status" value="1"/>
</dbReference>
<keyword evidence="2" id="KW-1185">Reference proteome</keyword>
<name>A0A1Y1XLW0_9FUNG</name>
<organism evidence="1 2">
    <name type="scientific">Anaeromyces robustus</name>
    <dbReference type="NCBI Taxonomy" id="1754192"/>
    <lineage>
        <taxon>Eukaryota</taxon>
        <taxon>Fungi</taxon>
        <taxon>Fungi incertae sedis</taxon>
        <taxon>Chytridiomycota</taxon>
        <taxon>Chytridiomycota incertae sedis</taxon>
        <taxon>Neocallimastigomycetes</taxon>
        <taxon>Neocallimastigales</taxon>
        <taxon>Neocallimastigaceae</taxon>
        <taxon>Anaeromyces</taxon>
    </lineage>
</organism>
<proteinExistence type="predicted"/>
<reference evidence="1 2" key="2">
    <citation type="submission" date="2016-08" db="EMBL/GenBank/DDBJ databases">
        <title>Pervasive Adenine N6-methylation of Active Genes in Fungi.</title>
        <authorList>
            <consortium name="DOE Joint Genome Institute"/>
            <person name="Mondo S.J."/>
            <person name="Dannebaum R.O."/>
            <person name="Kuo R.C."/>
            <person name="Labutti K."/>
            <person name="Haridas S."/>
            <person name="Kuo A."/>
            <person name="Salamov A."/>
            <person name="Ahrendt S.R."/>
            <person name="Lipzen A."/>
            <person name="Sullivan W."/>
            <person name="Andreopoulos W.B."/>
            <person name="Clum A."/>
            <person name="Lindquist E."/>
            <person name="Daum C."/>
            <person name="Ramamoorthy G.K."/>
            <person name="Gryganskyi A."/>
            <person name="Culley D."/>
            <person name="Magnuson J.K."/>
            <person name="James T.Y."/>
            <person name="O'Malley M.A."/>
            <person name="Stajich J.E."/>
            <person name="Spatafora J.W."/>
            <person name="Visel A."/>
            <person name="Grigoriev I.V."/>
        </authorList>
    </citation>
    <scope>NUCLEOTIDE SEQUENCE [LARGE SCALE GENOMIC DNA]</scope>
    <source>
        <strain evidence="1 2">S4</strain>
    </source>
</reference>
<dbReference type="InterPro" id="IPR036770">
    <property type="entry name" value="Ankyrin_rpt-contain_sf"/>
</dbReference>
<dbReference type="EMBL" id="MCFG01000018">
    <property type="protein sequence ID" value="ORX86693.1"/>
    <property type="molecule type" value="Genomic_DNA"/>
</dbReference>
<reference evidence="1 2" key="1">
    <citation type="submission" date="2016-08" db="EMBL/GenBank/DDBJ databases">
        <title>A Parts List for Fungal Cellulosomes Revealed by Comparative Genomics.</title>
        <authorList>
            <consortium name="DOE Joint Genome Institute"/>
            <person name="Haitjema C.H."/>
            <person name="Gilmore S.P."/>
            <person name="Henske J.K."/>
            <person name="Solomon K.V."/>
            <person name="De Groot R."/>
            <person name="Kuo A."/>
            <person name="Mondo S.J."/>
            <person name="Salamov A.A."/>
            <person name="Labutti K."/>
            <person name="Zhao Z."/>
            <person name="Chiniquy J."/>
            <person name="Barry K."/>
            <person name="Brewer H.M."/>
            <person name="Purvine S.O."/>
            <person name="Wright A.T."/>
            <person name="Boxma B."/>
            <person name="Van Alen T."/>
            <person name="Hackstein J.H."/>
            <person name="Baker S.E."/>
            <person name="Grigoriev I.V."/>
            <person name="O'Malley M.A."/>
        </authorList>
    </citation>
    <scope>NUCLEOTIDE SEQUENCE [LARGE SCALE GENOMIC DNA]</scope>
    <source>
        <strain evidence="1 2">S4</strain>
    </source>
</reference>
<gene>
    <name evidence="1" type="ORF">BCR32DRAFT_275195</name>
</gene>
<dbReference type="Pfam" id="PF12796">
    <property type="entry name" value="Ank_2"/>
    <property type="match status" value="1"/>
</dbReference>
<protein>
    <submittedName>
        <fullName evidence="1">Uncharacterized protein</fullName>
    </submittedName>
</protein>
<evidence type="ECO:0000313" key="2">
    <source>
        <dbReference type="Proteomes" id="UP000193944"/>
    </source>
</evidence>
<dbReference type="Proteomes" id="UP000193944">
    <property type="component" value="Unassembled WGS sequence"/>
</dbReference>
<sequence length="72" mass="8173">MEIKINVVVNGPLLNKINNETAIFKACLNENKKLVKYLIEGNKILLFNACQSRNDNLAKYLIELKGANINIR</sequence>
<dbReference type="AlphaFoldDB" id="A0A1Y1XLW0"/>
<accession>A0A1Y1XLW0</accession>
<dbReference type="InterPro" id="IPR002110">
    <property type="entry name" value="Ankyrin_rpt"/>
</dbReference>
<dbReference type="OrthoDB" id="539213at2759"/>
<dbReference type="Gene3D" id="1.25.40.20">
    <property type="entry name" value="Ankyrin repeat-containing domain"/>
    <property type="match status" value="1"/>
</dbReference>
<comment type="caution">
    <text evidence="1">The sequence shown here is derived from an EMBL/GenBank/DDBJ whole genome shotgun (WGS) entry which is preliminary data.</text>
</comment>